<evidence type="ECO:0000256" key="3">
    <source>
        <dbReference type="ARBA" id="ARBA00022741"/>
    </source>
</evidence>
<evidence type="ECO:0000256" key="4">
    <source>
        <dbReference type="ARBA" id="ARBA00022960"/>
    </source>
</evidence>
<comment type="similarity">
    <text evidence="1 6">Belongs to the CetZ family.</text>
</comment>
<dbReference type="Pfam" id="PF21011">
    <property type="entry name" value="CetZ_C"/>
    <property type="match status" value="1"/>
</dbReference>
<proteinExistence type="inferred from homology"/>
<evidence type="ECO:0000256" key="6">
    <source>
        <dbReference type="HAMAP-Rule" id="MF_01946"/>
    </source>
</evidence>
<dbReference type="Gene3D" id="3.30.1330.20">
    <property type="entry name" value="Tubulin/FtsZ, C-terminal domain"/>
    <property type="match status" value="1"/>
</dbReference>
<protein>
    <recommendedName>
        <fullName evidence="6">Tubulin-like protein CetZ</fullName>
    </recommendedName>
</protein>
<dbReference type="InterPro" id="IPR037103">
    <property type="entry name" value="Tubulin/FtsZ-like_C"/>
</dbReference>
<dbReference type="InterPro" id="IPR003008">
    <property type="entry name" value="Tubulin_FtsZ_GTPase"/>
</dbReference>
<dbReference type="Proteomes" id="UP000250088">
    <property type="component" value="Chromosome"/>
</dbReference>
<feature type="binding site" evidence="6">
    <location>
        <position position="145"/>
    </location>
    <ligand>
        <name>GTP</name>
        <dbReference type="ChEBI" id="CHEBI:37565"/>
    </ligand>
</feature>
<dbReference type="GO" id="GO:0003924">
    <property type="term" value="F:GTPase activity"/>
    <property type="evidence" value="ECO:0007669"/>
    <property type="project" value="InterPro"/>
</dbReference>
<evidence type="ECO:0000256" key="1">
    <source>
        <dbReference type="ARBA" id="ARBA00006877"/>
    </source>
</evidence>
<evidence type="ECO:0000313" key="10">
    <source>
        <dbReference type="EMBL" id="ARS89799.1"/>
    </source>
</evidence>
<keyword evidence="4 6" id="KW-0133">Cell shape</keyword>
<keyword evidence="3 6" id="KW-0547">Nucleotide-binding</keyword>
<dbReference type="PANTHER" id="PTHR30314">
    <property type="entry name" value="CELL DIVISION PROTEIN FTSZ-RELATED"/>
    <property type="match status" value="1"/>
</dbReference>
<dbReference type="InterPro" id="IPR036525">
    <property type="entry name" value="Tubulin/FtsZ_GTPase_sf"/>
</dbReference>
<dbReference type="GO" id="GO:0008360">
    <property type="term" value="P:regulation of cell shape"/>
    <property type="evidence" value="ECO:0007669"/>
    <property type="project" value="UniProtKB-UniRule"/>
</dbReference>
<feature type="binding site" evidence="6">
    <location>
        <position position="218"/>
    </location>
    <ligand>
        <name>GTP</name>
        <dbReference type="ChEBI" id="CHEBI:37565"/>
    </ligand>
</feature>
<reference evidence="11" key="1">
    <citation type="submission" date="2017-02" db="EMBL/GenBank/DDBJ databases">
        <title>Natronthermophilus aegyptiacus gen. nov.,sp. nov., an aerobic, extremely halophilic alkalithermophilic archaeon isolated from the athalassohaline Wadi An Natrun, Egypt.</title>
        <authorList>
            <person name="Zhao B."/>
        </authorList>
    </citation>
    <scope>NUCLEOTIDE SEQUENCE [LARGE SCALE GENOMIC DNA]</scope>
    <source>
        <strain evidence="11">JW/NM-HA 15</strain>
    </source>
</reference>
<evidence type="ECO:0000256" key="2">
    <source>
        <dbReference type="ARBA" id="ARBA00022490"/>
    </source>
</evidence>
<dbReference type="GO" id="GO:0032153">
    <property type="term" value="C:cell division site"/>
    <property type="evidence" value="ECO:0007669"/>
    <property type="project" value="TreeGrafter"/>
</dbReference>
<feature type="domain" description="Tubulin/FtsZ GTPase" evidence="8">
    <location>
        <begin position="5"/>
        <end position="144"/>
    </location>
</feature>
<dbReference type="GeneID" id="32894141"/>
<dbReference type="RefSeq" id="WP_086888177.1">
    <property type="nucleotide sequence ID" value="NZ_CP019893.1"/>
</dbReference>
<feature type="domain" description="Tubulin-like CetZ C-terminal" evidence="9">
    <location>
        <begin position="210"/>
        <end position="388"/>
    </location>
</feature>
<accession>A0A2Z2HRU1</accession>
<keyword evidence="10" id="KW-0132">Cell division</keyword>
<evidence type="ECO:0000313" key="11">
    <source>
        <dbReference type="Proteomes" id="UP000250088"/>
    </source>
</evidence>
<keyword evidence="2 6" id="KW-0963">Cytoplasm</keyword>
<feature type="binding site" evidence="6">
    <location>
        <begin position="113"/>
        <end position="115"/>
    </location>
    <ligand>
        <name>GTP</name>
        <dbReference type="ChEBI" id="CHEBI:37565"/>
    </ligand>
</feature>
<dbReference type="AlphaFoldDB" id="A0A2Z2HRU1"/>
<dbReference type="GO" id="GO:0005737">
    <property type="term" value="C:cytoplasm"/>
    <property type="evidence" value="ECO:0007669"/>
    <property type="project" value="UniProtKB-SubCell"/>
</dbReference>
<evidence type="ECO:0000256" key="7">
    <source>
        <dbReference type="SAM" id="MobiDB-lite"/>
    </source>
</evidence>
<dbReference type="GO" id="GO:0005525">
    <property type="term" value="F:GTP binding"/>
    <property type="evidence" value="ECO:0007669"/>
    <property type="project" value="UniProtKB-UniRule"/>
</dbReference>
<dbReference type="Gene3D" id="3.40.50.1440">
    <property type="entry name" value="Tubulin/FtsZ, GTPase domain"/>
    <property type="match status" value="1"/>
</dbReference>
<dbReference type="KEGG" id="naj:B1756_08635"/>
<dbReference type="EMBL" id="CP019893">
    <property type="protein sequence ID" value="ARS89799.1"/>
    <property type="molecule type" value="Genomic_DNA"/>
</dbReference>
<comment type="subcellular location">
    <subcellularLocation>
        <location evidence="6">Cytoplasm</location>
    </subcellularLocation>
</comment>
<keyword evidence="10" id="KW-0131">Cell cycle</keyword>
<dbReference type="HAMAP" id="MF_01946">
    <property type="entry name" value="CetZ"/>
    <property type="match status" value="1"/>
</dbReference>
<feature type="region of interest" description="Disordered" evidence="7">
    <location>
        <begin position="146"/>
        <end position="167"/>
    </location>
</feature>
<dbReference type="OrthoDB" id="269955at2157"/>
<organism evidence="10 11">
    <name type="scientific">Natrarchaeobaculum aegyptiacum</name>
    <dbReference type="NCBI Taxonomy" id="745377"/>
    <lineage>
        <taxon>Archaea</taxon>
        <taxon>Methanobacteriati</taxon>
        <taxon>Methanobacteriota</taxon>
        <taxon>Stenosarchaea group</taxon>
        <taxon>Halobacteria</taxon>
        <taxon>Halobacteriales</taxon>
        <taxon>Natrialbaceae</taxon>
        <taxon>Natrarchaeobaculum</taxon>
    </lineage>
</organism>
<evidence type="ECO:0000259" key="8">
    <source>
        <dbReference type="Pfam" id="PF00091"/>
    </source>
</evidence>
<dbReference type="InterPro" id="IPR045061">
    <property type="entry name" value="FtsZ/CetZ"/>
</dbReference>
<dbReference type="PANTHER" id="PTHR30314:SF10">
    <property type="entry name" value="TUBULIN-LIKE PROTEIN CETZ"/>
    <property type="match status" value="1"/>
</dbReference>
<dbReference type="GO" id="GO:0051301">
    <property type="term" value="P:cell division"/>
    <property type="evidence" value="ECO:0007669"/>
    <property type="project" value="UniProtKB-KW"/>
</dbReference>
<dbReference type="Pfam" id="PF00091">
    <property type="entry name" value="Tubulin"/>
    <property type="match status" value="1"/>
</dbReference>
<keyword evidence="11" id="KW-1185">Reference proteome</keyword>
<feature type="binding site" evidence="6">
    <location>
        <position position="200"/>
    </location>
    <ligand>
        <name>GTP</name>
        <dbReference type="ChEBI" id="CHEBI:37565"/>
    </ligand>
</feature>
<evidence type="ECO:0000259" key="9">
    <source>
        <dbReference type="Pfam" id="PF21011"/>
    </source>
</evidence>
<dbReference type="InterPro" id="IPR032907">
    <property type="entry name" value="CetZ"/>
</dbReference>
<gene>
    <name evidence="6" type="primary">cetZ</name>
    <name evidence="10" type="ORF">B1756_08635</name>
</gene>
<dbReference type="SUPFAM" id="SSF52490">
    <property type="entry name" value="Tubulin nucleotide-binding domain-like"/>
    <property type="match status" value="1"/>
</dbReference>
<keyword evidence="5 6" id="KW-0342">GTP-binding</keyword>
<sequence>MQLEVIGVGGAGGRIADAIAAADARGAEDGATPSFVGTAYAFDTDGEAVTALESIPVARRHRYGETIENGLEGNLQEGFATGEEYADELSRQLDAGQPSIADAFLVCVGLGGATGGGTVPALVSNFQRLYDAPVYVLATLPARSELEESADDRLEPRAGGGNATPDREDVRQVRPFAEENAVRTLDRLDGLADAVLCFDNDAWVRDSERLHDVRDRLNADLATRVQAFFAAVADDAGGTPQAESVVDASDVRRILGSETAVATIGYGSQQVETGGGSRFGLGIFASREHVDTGEAVRAVETVIGKALRGRLTLDCEPQAAERALLLVGGPPAWLNRQAIADGRSRLESETGSAAILTGDAPRPEGESVFAVVVLAGVGSTPRLEALREGTRPLENRRGRERDS</sequence>
<comment type="caution">
    <text evidence="6">Lacks conserved residue(s) required for the propagation of feature annotation.</text>
</comment>
<name>A0A2Z2HRU1_9EURY</name>
<comment type="function">
    <text evidence="6">Involved in cell shape control.</text>
</comment>
<dbReference type="InterPro" id="IPR048737">
    <property type="entry name" value="CetZ_C"/>
</dbReference>
<evidence type="ECO:0000256" key="5">
    <source>
        <dbReference type="ARBA" id="ARBA00023134"/>
    </source>
</evidence>